<gene>
    <name evidence="1" type="ORF">S06H3_25773</name>
</gene>
<name>X1N161_9ZZZZ</name>
<reference evidence="1" key="1">
    <citation type="journal article" date="2014" name="Front. Microbiol.">
        <title>High frequency of phylogenetically diverse reductive dehalogenase-homologous genes in deep subseafloor sedimentary metagenomes.</title>
        <authorList>
            <person name="Kawai M."/>
            <person name="Futagami T."/>
            <person name="Toyoda A."/>
            <person name="Takaki Y."/>
            <person name="Nishi S."/>
            <person name="Hori S."/>
            <person name="Arai W."/>
            <person name="Tsubouchi T."/>
            <person name="Morono Y."/>
            <person name="Uchiyama I."/>
            <person name="Ito T."/>
            <person name="Fujiyama A."/>
            <person name="Inagaki F."/>
            <person name="Takami H."/>
        </authorList>
    </citation>
    <scope>NUCLEOTIDE SEQUENCE</scope>
    <source>
        <strain evidence="1">Expedition CK06-06</strain>
    </source>
</reference>
<dbReference type="Gene3D" id="1.20.120.330">
    <property type="entry name" value="Nucleotidyltransferases domain 2"/>
    <property type="match status" value="1"/>
</dbReference>
<feature type="non-terminal residue" evidence="1">
    <location>
        <position position="1"/>
    </location>
</feature>
<sequence>YQTGQKDLETAKIIIANDEGAALTLVYDAMFHAANALIRSQGYRPRNKLQHIGIIEAARRTLGEDSKAICLSTIN</sequence>
<comment type="caution">
    <text evidence="1">The sequence shown here is derived from an EMBL/GenBank/DDBJ whole genome shotgun (WGS) entry which is preliminary data.</text>
</comment>
<dbReference type="EMBL" id="BARV01014849">
    <property type="protein sequence ID" value="GAI23971.1"/>
    <property type="molecule type" value="Genomic_DNA"/>
</dbReference>
<evidence type="ECO:0000313" key="1">
    <source>
        <dbReference type="EMBL" id="GAI23971.1"/>
    </source>
</evidence>
<accession>X1N161</accession>
<protein>
    <submittedName>
        <fullName evidence="1">Uncharacterized protein</fullName>
    </submittedName>
</protein>
<proteinExistence type="predicted"/>
<organism evidence="1">
    <name type="scientific">marine sediment metagenome</name>
    <dbReference type="NCBI Taxonomy" id="412755"/>
    <lineage>
        <taxon>unclassified sequences</taxon>
        <taxon>metagenomes</taxon>
        <taxon>ecological metagenomes</taxon>
    </lineage>
</organism>
<dbReference type="AlphaFoldDB" id="X1N161"/>